<dbReference type="EMBL" id="JBBDGL010000001">
    <property type="protein sequence ID" value="MEJ1154040.1"/>
    <property type="molecule type" value="Genomic_DNA"/>
</dbReference>
<comment type="caution">
    <text evidence="3">The sequence shown here is derived from an EMBL/GenBank/DDBJ whole genome shotgun (WGS) entry which is preliminary data.</text>
</comment>
<feature type="transmembrane region" description="Helical" evidence="2">
    <location>
        <begin position="21"/>
        <end position="38"/>
    </location>
</feature>
<keyword evidence="2" id="KW-1133">Transmembrane helix</keyword>
<accession>A0ABU8LRX8</accession>
<evidence type="ECO:0000313" key="4">
    <source>
        <dbReference type="Proteomes" id="UP001368654"/>
    </source>
</evidence>
<evidence type="ECO:0000313" key="3">
    <source>
        <dbReference type="EMBL" id="MEJ1154040.1"/>
    </source>
</evidence>
<feature type="transmembrane region" description="Helical" evidence="2">
    <location>
        <begin position="100"/>
        <end position="119"/>
    </location>
</feature>
<feature type="transmembrane region" description="Helical" evidence="2">
    <location>
        <begin position="50"/>
        <end position="68"/>
    </location>
</feature>
<reference evidence="3 4" key="1">
    <citation type="submission" date="2024-02" db="EMBL/GenBank/DDBJ databases">
        <authorList>
            <person name="Saticioglu I.B."/>
        </authorList>
    </citation>
    <scope>NUCLEOTIDE SEQUENCE [LARGE SCALE GENOMIC DNA]</scope>
    <source>
        <strain evidence="3 4">Mu-86</strain>
    </source>
</reference>
<evidence type="ECO:0000256" key="2">
    <source>
        <dbReference type="SAM" id="Phobius"/>
    </source>
</evidence>
<sequence>MIQPTSSVASWWRQLTDRARLLLAGKAALAAAIAWVSAPYVPFADEQYSYYAPLGVLVTMYPTVAASAKSGVQAILGLALGIALGVSGVTLVLWGVPAVIAMALIIGVGVALGGVRALGAGREWVAVAALFVMLLSGRDVDGYSLSYLITMAWGVLVGVVVNLVIVPPLYLKRADAQLSVLRDALRGALVEVADEIEQRSVDAAVLVASAEPLSGLLREVDSEVRSAQESSRANPRARRHRGEQRSNDRRLRSLERMAFHAQNLIDVLARLAESGVVFTDADTRRYCAASVRSCADLIASFDGTEAAEEQRQTAEQMLTEYLDALGREEGGHITYRSDRWTAGLSLRRIIDASMPFSGAEQT</sequence>
<dbReference type="RefSeq" id="WP_337336491.1">
    <property type="nucleotide sequence ID" value="NZ_JBBDGL010000001.1"/>
</dbReference>
<feature type="transmembrane region" description="Helical" evidence="2">
    <location>
        <begin position="75"/>
        <end position="94"/>
    </location>
</feature>
<keyword evidence="2" id="KW-0812">Transmembrane</keyword>
<feature type="transmembrane region" description="Helical" evidence="2">
    <location>
        <begin position="146"/>
        <end position="171"/>
    </location>
</feature>
<protein>
    <submittedName>
        <fullName evidence="3">FUSC family protein</fullName>
    </submittedName>
</protein>
<evidence type="ECO:0000256" key="1">
    <source>
        <dbReference type="SAM" id="MobiDB-lite"/>
    </source>
</evidence>
<feature type="region of interest" description="Disordered" evidence="1">
    <location>
        <begin position="225"/>
        <end position="248"/>
    </location>
</feature>
<gene>
    <name evidence="3" type="ORF">WDU96_00315</name>
</gene>
<keyword evidence="2" id="KW-0472">Membrane</keyword>
<proteinExistence type="predicted"/>
<name>A0ABU8LRX8_9MICO</name>
<organism evidence="3 4">
    <name type="scientific">Microbacterium marmarense</name>
    <dbReference type="NCBI Taxonomy" id="3122051"/>
    <lineage>
        <taxon>Bacteria</taxon>
        <taxon>Bacillati</taxon>
        <taxon>Actinomycetota</taxon>
        <taxon>Actinomycetes</taxon>
        <taxon>Micrococcales</taxon>
        <taxon>Microbacteriaceae</taxon>
        <taxon>Microbacterium</taxon>
    </lineage>
</organism>
<dbReference type="Proteomes" id="UP001368654">
    <property type="component" value="Unassembled WGS sequence"/>
</dbReference>
<keyword evidence="4" id="KW-1185">Reference proteome</keyword>